<name>A0A1R3IVQ6_9ROSI</name>
<evidence type="ECO:0000313" key="5">
    <source>
        <dbReference type="Proteomes" id="UP000187203"/>
    </source>
</evidence>
<dbReference type="OrthoDB" id="2015333at2759"/>
<feature type="region of interest" description="Disordered" evidence="1">
    <location>
        <begin position="352"/>
        <end position="372"/>
    </location>
</feature>
<reference evidence="5" key="1">
    <citation type="submission" date="2013-09" db="EMBL/GenBank/DDBJ databases">
        <title>Corchorus olitorius genome sequencing.</title>
        <authorList>
            <person name="Alam M."/>
            <person name="Haque M.S."/>
            <person name="Islam M.S."/>
            <person name="Emdad E.M."/>
            <person name="Islam M.M."/>
            <person name="Ahmed B."/>
            <person name="Halim A."/>
            <person name="Hossen Q.M.M."/>
            <person name="Hossain M.Z."/>
            <person name="Ahmed R."/>
            <person name="Khan M.M."/>
            <person name="Islam R."/>
            <person name="Rashid M.M."/>
            <person name="Khan S.A."/>
            <person name="Rahman M.S."/>
            <person name="Alam M."/>
            <person name="Yahiya A.S."/>
            <person name="Khan M.S."/>
            <person name="Azam M.S."/>
            <person name="Haque T."/>
            <person name="Lashkar M.Z.H."/>
            <person name="Akhand A.I."/>
            <person name="Morshed G."/>
            <person name="Roy S."/>
            <person name="Uddin K.S."/>
            <person name="Rabeya T."/>
            <person name="Hossain A.S."/>
            <person name="Chowdhury A."/>
            <person name="Snigdha A.R."/>
            <person name="Mortoza M.S."/>
            <person name="Matin S.A."/>
            <person name="Hoque S.M.E."/>
            <person name="Islam M.K."/>
            <person name="Roy D.K."/>
            <person name="Haider R."/>
            <person name="Moosa M.M."/>
            <person name="Elias S.M."/>
            <person name="Hasan A.M."/>
            <person name="Jahan S."/>
            <person name="Shafiuddin M."/>
            <person name="Mahmood N."/>
            <person name="Shommy N.S."/>
        </authorList>
    </citation>
    <scope>NUCLEOTIDE SEQUENCE [LARGE SCALE GENOMIC DNA]</scope>
    <source>
        <strain evidence="5">cv. O-4</strain>
    </source>
</reference>
<dbReference type="PANTHER" id="PTHR31280">
    <property type="entry name" value="PROTEIN UNC-13 HOMOLOG"/>
    <property type="match status" value="1"/>
</dbReference>
<comment type="caution">
    <text evidence="4">The sequence shown here is derived from an EMBL/GenBank/DDBJ whole genome shotgun (WGS) entry which is preliminary data.</text>
</comment>
<evidence type="ECO:0008006" key="6">
    <source>
        <dbReference type="Google" id="ProtNLM"/>
    </source>
</evidence>
<dbReference type="InterPro" id="IPR014772">
    <property type="entry name" value="Munc13_dom-2"/>
</dbReference>
<feature type="domain" description="MHD2" evidence="3">
    <location>
        <begin position="714"/>
        <end position="824"/>
    </location>
</feature>
<dbReference type="AlphaFoldDB" id="A0A1R3IVQ6"/>
<gene>
    <name evidence="4" type="ORF">COLO4_20971</name>
</gene>
<evidence type="ECO:0000313" key="4">
    <source>
        <dbReference type="EMBL" id="OMO86656.1"/>
    </source>
</evidence>
<organism evidence="4 5">
    <name type="scientific">Corchorus olitorius</name>
    <dbReference type="NCBI Taxonomy" id="93759"/>
    <lineage>
        <taxon>Eukaryota</taxon>
        <taxon>Viridiplantae</taxon>
        <taxon>Streptophyta</taxon>
        <taxon>Embryophyta</taxon>
        <taxon>Tracheophyta</taxon>
        <taxon>Spermatophyta</taxon>
        <taxon>Magnoliopsida</taxon>
        <taxon>eudicotyledons</taxon>
        <taxon>Gunneridae</taxon>
        <taxon>Pentapetalae</taxon>
        <taxon>rosids</taxon>
        <taxon>malvids</taxon>
        <taxon>Malvales</taxon>
        <taxon>Malvaceae</taxon>
        <taxon>Grewioideae</taxon>
        <taxon>Apeibeae</taxon>
        <taxon>Corchorus</taxon>
    </lineage>
</organism>
<feature type="domain" description="MHD1" evidence="2">
    <location>
        <begin position="439"/>
        <end position="582"/>
    </location>
</feature>
<accession>A0A1R3IVQ6</accession>
<evidence type="ECO:0000256" key="1">
    <source>
        <dbReference type="SAM" id="MobiDB-lite"/>
    </source>
</evidence>
<dbReference type="PANTHER" id="PTHR31280:SF4">
    <property type="entry name" value="ELONGATION FACTOR TS (DUF810)"/>
    <property type="match status" value="1"/>
</dbReference>
<sequence length="883" mass="98776">MAHLFRELSLGHSKRESTPPPPPIQTQPMPSKLISTGSKKSPGSGPGSGQGKSKRPATLGELMRIQMRIPESVDSRVRRALLRIGGGLVGRRIESVVLPLELLQQLKQSDFTDQQEYDAWQKRNLKVLEAGLLLHPRVPLDKSNNLSQRLRQIIHAALDRPIETGKNNESLQVLRSAVMSLASRSDGSLSDSCHWADGIPLNLRLYEVLLETCFDINDEASIIEEIDELMEQIKKTWVILGINQILHNLCFTWVLFHRFVATGQVEMDLLYAADSQLGEVAKDAKTTKDPEYSRILSSTLSSILGWAEQRLLAYHDTFDSGNIYTMQGIVSLGVSAAKILVADVSTEYRRKRKGEIDRMEKADSSRRASKNQPNPLPVLAILAKDVGELAVHEKQVFSPVLKGWHPLAAGVAVATLHSCYANEIKQFISGITELTPDAVQVLRAADKLEKDLVQIAVEDAVDSDDGGKAIIREMAPYEAETAIANLVKGWIKTRLDRLKEWVDRNLQQEVWNPQANQEGFAPSAVEILRIIDETLDAFFQLPIPTHPALLPDLMAGLDKCLQYYVIKAKSGCGSRNTYIPTMPALTRCELGSKFQGVWKKKEKSQNFQKRNSQVATMNGDNSFGVPQLCLRINTLHRIRSEMEVIEKRIITHLRNCESAHVEDFSNGLSKKFELTPGACIEGVQQLSEAVAYKIVFHDLSHVLWDGLYVGEPSSSRIDPLLQELERNLLIISETVNERVRTRIVTDIMKASCDGFLLVLLAGGPSRAFSRQDSQIIEDDFKALKDLFWANGDGLPADLIDKFSATVRGVLPLFRTDTESLIERFRRVTLETYGSSARSRLPLPPTSGQWNPNEPNTLLRVLCYRNDETASKFLKKTYNLPKKL</sequence>
<dbReference type="EMBL" id="AWUE01017542">
    <property type="protein sequence ID" value="OMO86656.1"/>
    <property type="molecule type" value="Genomic_DNA"/>
</dbReference>
<dbReference type="STRING" id="93759.A0A1R3IVQ6"/>
<dbReference type="Proteomes" id="UP000187203">
    <property type="component" value="Unassembled WGS sequence"/>
</dbReference>
<dbReference type="InterPro" id="IPR008528">
    <property type="entry name" value="unc-13_homologue"/>
</dbReference>
<proteinExistence type="predicted"/>
<dbReference type="PROSITE" id="PS51259">
    <property type="entry name" value="MHD2"/>
    <property type="match status" value="1"/>
</dbReference>
<dbReference type="Pfam" id="PF25761">
    <property type="entry name" value="TPR_PATROL1"/>
    <property type="match status" value="1"/>
</dbReference>
<evidence type="ECO:0000259" key="2">
    <source>
        <dbReference type="PROSITE" id="PS51258"/>
    </source>
</evidence>
<feature type="compositionally biased region" description="Low complexity" evidence="1">
    <location>
        <begin position="26"/>
        <end position="43"/>
    </location>
</feature>
<feature type="compositionally biased region" description="Basic and acidic residues" evidence="1">
    <location>
        <begin position="354"/>
        <end position="366"/>
    </location>
</feature>
<evidence type="ECO:0000259" key="3">
    <source>
        <dbReference type="PROSITE" id="PS51259"/>
    </source>
</evidence>
<keyword evidence="5" id="KW-1185">Reference proteome</keyword>
<feature type="region of interest" description="Disordered" evidence="1">
    <location>
        <begin position="1"/>
        <end position="57"/>
    </location>
</feature>
<dbReference type="PROSITE" id="PS51258">
    <property type="entry name" value="MHD1"/>
    <property type="match status" value="1"/>
</dbReference>
<protein>
    <recommendedName>
        <fullName evidence="6">Mammalian uncoordinated homology 13, domain 2</fullName>
    </recommendedName>
</protein>
<dbReference type="InterPro" id="IPR014770">
    <property type="entry name" value="Munc13_1"/>
</dbReference>
<dbReference type="InterPro" id="IPR057984">
    <property type="entry name" value="PATROL1_C"/>
</dbReference>